<dbReference type="InterPro" id="IPR019545">
    <property type="entry name" value="DM13_domain"/>
</dbReference>
<evidence type="ECO:0000259" key="6">
    <source>
        <dbReference type="PROSITE" id="PS51549"/>
    </source>
</evidence>
<dbReference type="SUPFAM" id="SSF50978">
    <property type="entry name" value="WD40 repeat-like"/>
    <property type="match status" value="1"/>
</dbReference>
<proteinExistence type="inferred from homology"/>
<organism evidence="7 8">
    <name type="scientific">Glossina pallidipes</name>
    <name type="common">Tsetse fly</name>
    <dbReference type="NCBI Taxonomy" id="7398"/>
    <lineage>
        <taxon>Eukaryota</taxon>
        <taxon>Metazoa</taxon>
        <taxon>Ecdysozoa</taxon>
        <taxon>Arthropoda</taxon>
        <taxon>Hexapoda</taxon>
        <taxon>Insecta</taxon>
        <taxon>Pterygota</taxon>
        <taxon>Neoptera</taxon>
        <taxon>Endopterygota</taxon>
        <taxon>Diptera</taxon>
        <taxon>Brachycera</taxon>
        <taxon>Muscomorpha</taxon>
        <taxon>Hippoboscoidea</taxon>
        <taxon>Glossinidae</taxon>
        <taxon>Glossina</taxon>
    </lineage>
</organism>
<sequence>MGRWGRHSPVLEPPDPPPPSPPPLPQRAFMRQSSFTKIGNMLNTAININSAKKPHGNGEAAWCFSQIKGALDDDVTDADIISCVEFNHDGELLATGDKGGRVVIFQRDPASKTVSPRRGEYNVYSTFQSHEPEFDYLKPLEIEEKINKIRWLRTKNPAHFLLATNDKTVKLWKVSERDKSFEGYNTKGENGLTKDPQNITALRVPSVKQIPLMVEASPRRIFANAHTYHINSISVNSDQETYLSADDLRINLWHLEVTKESFNIVDIKPTNMEELTEVITAAEFHPTECNVFVYSSSKGTIRLCDMRSSALCDRHSKQFEEPENPTNRSFFSEIISSISDVKLSNSGRYMISRDYLSIKVWDLHMETKPIETYVVHEYLRAKLCSLYENDCIFDKFECCWNGKDTSIMTGSYNNFFLSGDVYAVNEYTFLLVGFNYDGNGADTFFWAGAANRPGPQGFIIPNEYGKTNILDRYHNKDFTLTLPDRKKITEIKWLAVYDLNNQNNFGDVYIPEEFEPPRVQNGGTFSKRSHNVSSSAIEIVDSKTMRIKDFTYDGKGKRTFFWTGVGAQPSSRGSKIPDEMGYLDPIRKYDKETITLELPGDKTIFDIDWISIYDLADNENYGHVLIADNLNVPPSLVKITPYEFSLPNCRQLHKNLQVSWEVFGPQITLQLSGQVEQNDYMSFGLSGSESSSQMIGADVVVAYIDDIRGYSIDYNITSLAPCVQVLGQNKGVCRDDMVGGLDSFQLNTYSRKDGINTITFRRTLISSDPGDKEIRLDRSNYVVWAFGQLDSNNEPAFHNFYPKSDILIDFNTTEPVNDCFSFTKHTDNPVQTWERVRIWEPTVRTFNAYLGPSGGLKGYQGITGHVSSGLAWYINGFMIPELYLKRGLTYVFKVRGGNNPHSPEHYHPLVITDEPRGGYDRLSDAKQSEIRVLAGVEFTRRGRPKPTAAGPLCLSRYPANYDRRLDDNFPSFKKFNRSLTTTCSYDEPATLEITPNITWPDTVYYNSFTHANMGWKMHIVDSYISGDVYAVNEYTFLLVGFNYDGNGADTFFWAGAANRPGPQGFIIPNEYGKTNILDRYHNKDFTLTLPDRKKITEIKWLAVYDLNNQNNFGDVYIPEEFEPPRVQNGGTFSKRSHNVSSSAIEIVDSKTMRIKDFTYDGKGKRTFFWTGVGAQPSSRGSKIPDEMGYLDPIRKYDKETITLELPGDKTIFDIDWISIYDLADNENYGHVLIADNLNVPPSLVKITPYEFSLPNCRQLHKNLQVSWEVFGPQITLQLSGQVEQNDYMSFGLSGSESSSQMIGADVVVAYIDDIRGYSIDYNITSLAPCVQVLGQNKGVCRDDMVGGLDSFQLNTYSRKDGINTITFRRTLISSDPGDKEIRLDRSNYVVWAFGQLDSNNEPAFHNFYPKSDILIDFNTTEPVNDCFSFTKHTDNPVQTWERVRIWEPTVRTFNAYLGPSGGLKGYQGITGHVSSGLAWYINGFMIPELYLKRGLTYVFKVRGGNNPHSPEHYHPLVITDEPRGGYDRLSDAKQSEIRVLAGVEFTRRGRPKPTAAGPLCLSRYPANYDRRLDDNFPSFKKFNRSLTTTCSYDEPATLEITPNITWPDTVYYNSFTHANMGWKMHIVDSYSNLRSSAVSQLKQNNKLCLILFIGYLLLQTMRQSIA</sequence>
<feature type="domain" description="DOMON" evidence="5">
    <location>
        <begin position="654"/>
        <end position="787"/>
    </location>
</feature>
<keyword evidence="2" id="KW-0853">WD repeat</keyword>
<dbReference type="CDD" id="cd09631">
    <property type="entry name" value="DOMON_DOH"/>
    <property type="match status" value="2"/>
</dbReference>
<dbReference type="Pfam" id="PF03351">
    <property type="entry name" value="DOMON"/>
    <property type="match status" value="2"/>
</dbReference>
<dbReference type="PROSITE" id="PS50836">
    <property type="entry name" value="DOMON"/>
    <property type="match status" value="2"/>
</dbReference>
<dbReference type="SMART" id="SM00664">
    <property type="entry name" value="DoH"/>
    <property type="match status" value="2"/>
</dbReference>
<dbReference type="InterPro" id="IPR000009">
    <property type="entry name" value="PP2A_PR55"/>
</dbReference>
<dbReference type="InterPro" id="IPR001680">
    <property type="entry name" value="WD40_rpt"/>
</dbReference>
<dbReference type="Gene3D" id="2.130.10.10">
    <property type="entry name" value="YVTN repeat-like/Quinoprotein amine dehydrogenase"/>
    <property type="match status" value="1"/>
</dbReference>
<dbReference type="InterPro" id="IPR045266">
    <property type="entry name" value="DOH_DOMON"/>
</dbReference>
<dbReference type="PROSITE" id="PS01025">
    <property type="entry name" value="PR55_2"/>
    <property type="match status" value="1"/>
</dbReference>
<dbReference type="Pfam" id="PF10517">
    <property type="entry name" value="DM13"/>
    <property type="match status" value="4"/>
</dbReference>
<keyword evidence="3" id="KW-0677">Repeat</keyword>
<dbReference type="Proteomes" id="UP000092445">
    <property type="component" value="Unassembled WGS sequence"/>
</dbReference>
<dbReference type="FunFam" id="2.130.10.10:FF:000609">
    <property type="entry name" value="Serine/threonine-protein phosphatase 2A 55 kDa regulatory subunit B"/>
    <property type="match status" value="1"/>
</dbReference>
<evidence type="ECO:0000259" key="5">
    <source>
        <dbReference type="PROSITE" id="PS50836"/>
    </source>
</evidence>
<comment type="similarity">
    <text evidence="1">Belongs to the phosphatase 2A regulatory subunit B family.</text>
</comment>
<dbReference type="InterPro" id="IPR036322">
    <property type="entry name" value="WD40_repeat_dom_sf"/>
</dbReference>
<protein>
    <recommendedName>
        <fullName evidence="9">Serine/threonine-protein phosphatase 2A 55 kDa regulatory subunit B</fullName>
    </recommendedName>
</protein>
<dbReference type="PROSITE" id="PS51549">
    <property type="entry name" value="DM13"/>
    <property type="match status" value="4"/>
</dbReference>
<dbReference type="VEuPathDB" id="VectorBase:GPAI036987"/>
<dbReference type="PANTHER" id="PTHR24036:SF16">
    <property type="entry name" value="KNICKKOPF"/>
    <property type="match status" value="1"/>
</dbReference>
<evidence type="ECO:0000256" key="1">
    <source>
        <dbReference type="ARBA" id="ARBA00008259"/>
    </source>
</evidence>
<evidence type="ECO:0000256" key="4">
    <source>
        <dbReference type="SAM" id="MobiDB-lite"/>
    </source>
</evidence>
<dbReference type="SMART" id="SM00686">
    <property type="entry name" value="DM13"/>
    <property type="match status" value="4"/>
</dbReference>
<dbReference type="InterPro" id="IPR052126">
    <property type="entry name" value="Spindle_Org/Thrombomodulin"/>
</dbReference>
<feature type="domain" description="DM13" evidence="6">
    <location>
        <begin position="1130"/>
        <end position="1234"/>
    </location>
</feature>
<dbReference type="GO" id="GO:0019888">
    <property type="term" value="F:protein phosphatase regulator activity"/>
    <property type="evidence" value="ECO:0007669"/>
    <property type="project" value="InterPro"/>
</dbReference>
<dbReference type="PANTHER" id="PTHR24036">
    <property type="entry name" value="SKELETOR-RELATED"/>
    <property type="match status" value="1"/>
</dbReference>
<feature type="domain" description="DM13" evidence="6">
    <location>
        <begin position="523"/>
        <end position="627"/>
    </location>
</feature>
<dbReference type="InterPro" id="IPR005018">
    <property type="entry name" value="DOMON_domain"/>
</dbReference>
<keyword evidence="8" id="KW-1185">Reference proteome</keyword>
<feature type="domain" description="DM13" evidence="6">
    <location>
        <begin position="402"/>
        <end position="511"/>
    </location>
</feature>
<feature type="domain" description="DOMON" evidence="5">
    <location>
        <begin position="1261"/>
        <end position="1394"/>
    </location>
</feature>
<dbReference type="InterPro" id="IPR015943">
    <property type="entry name" value="WD40/YVTN_repeat-like_dom_sf"/>
</dbReference>
<reference evidence="7" key="2">
    <citation type="submission" date="2020-05" db="UniProtKB">
        <authorList>
            <consortium name="EnsemblMetazoa"/>
        </authorList>
    </citation>
    <scope>IDENTIFICATION</scope>
    <source>
        <strain evidence="7">IAEA</strain>
    </source>
</reference>
<feature type="domain" description="DM13" evidence="6">
    <location>
        <begin position="1006"/>
        <end position="1118"/>
    </location>
</feature>
<dbReference type="SMART" id="SM00320">
    <property type="entry name" value="WD40"/>
    <property type="match status" value="5"/>
</dbReference>
<evidence type="ECO:0000313" key="7">
    <source>
        <dbReference type="EnsemblMetazoa" id="GPAI036987-PA"/>
    </source>
</evidence>
<dbReference type="PRINTS" id="PR00600">
    <property type="entry name" value="PP2APR55"/>
</dbReference>
<evidence type="ECO:0000256" key="2">
    <source>
        <dbReference type="ARBA" id="ARBA00022574"/>
    </source>
</evidence>
<name>A0A1B0A7W4_GLOPL</name>
<dbReference type="Pfam" id="PF00400">
    <property type="entry name" value="WD40"/>
    <property type="match status" value="1"/>
</dbReference>
<evidence type="ECO:0000256" key="3">
    <source>
        <dbReference type="ARBA" id="ARBA00022737"/>
    </source>
</evidence>
<evidence type="ECO:0008006" key="9">
    <source>
        <dbReference type="Google" id="ProtNLM"/>
    </source>
</evidence>
<feature type="region of interest" description="Disordered" evidence="4">
    <location>
        <begin position="1"/>
        <end position="25"/>
    </location>
</feature>
<feature type="compositionally biased region" description="Pro residues" evidence="4">
    <location>
        <begin position="11"/>
        <end position="25"/>
    </location>
</feature>
<dbReference type="GO" id="GO:0000159">
    <property type="term" value="C:protein phosphatase type 2A complex"/>
    <property type="evidence" value="ECO:0007669"/>
    <property type="project" value="InterPro"/>
</dbReference>
<dbReference type="STRING" id="7398.A0A1B0A7W4"/>
<dbReference type="EnsemblMetazoa" id="GPAI036987-RA">
    <property type="protein sequence ID" value="GPAI036987-PA"/>
    <property type="gene ID" value="GPAI036987"/>
</dbReference>
<evidence type="ECO:0000313" key="8">
    <source>
        <dbReference type="Proteomes" id="UP000092445"/>
    </source>
</evidence>
<reference evidence="8" key="1">
    <citation type="submission" date="2014-03" db="EMBL/GenBank/DDBJ databases">
        <authorList>
            <person name="Aksoy S."/>
            <person name="Warren W."/>
            <person name="Wilson R.K."/>
        </authorList>
    </citation>
    <scope>NUCLEOTIDE SEQUENCE [LARGE SCALE GENOMIC DNA]</scope>
    <source>
        <strain evidence="8">IAEA</strain>
    </source>
</reference>
<dbReference type="InterPro" id="IPR018067">
    <property type="entry name" value="PP2A_PR55_CS"/>
</dbReference>
<accession>A0A1B0A7W4</accession>